<evidence type="ECO:0000313" key="2">
    <source>
        <dbReference type="EMBL" id="PRQ37041.1"/>
    </source>
</evidence>
<evidence type="ECO:0000256" key="1">
    <source>
        <dbReference type="SAM" id="SignalP"/>
    </source>
</evidence>
<organism evidence="2 3">
    <name type="scientific">Rosa chinensis</name>
    <name type="common">China rose</name>
    <dbReference type="NCBI Taxonomy" id="74649"/>
    <lineage>
        <taxon>Eukaryota</taxon>
        <taxon>Viridiplantae</taxon>
        <taxon>Streptophyta</taxon>
        <taxon>Embryophyta</taxon>
        <taxon>Tracheophyta</taxon>
        <taxon>Spermatophyta</taxon>
        <taxon>Magnoliopsida</taxon>
        <taxon>eudicotyledons</taxon>
        <taxon>Gunneridae</taxon>
        <taxon>Pentapetalae</taxon>
        <taxon>rosids</taxon>
        <taxon>fabids</taxon>
        <taxon>Rosales</taxon>
        <taxon>Rosaceae</taxon>
        <taxon>Rosoideae</taxon>
        <taxon>Rosoideae incertae sedis</taxon>
        <taxon>Rosa</taxon>
    </lineage>
</organism>
<sequence>MRMKVMSSSLSFLFFFDIPACRLLHVSIKALWRCWNLRAALATGTWESQGAATGIL</sequence>
<accession>A0A2P6QS94</accession>
<feature type="chain" id="PRO_5015197168" evidence="1">
    <location>
        <begin position="24"/>
        <end position="56"/>
    </location>
</feature>
<proteinExistence type="predicted"/>
<evidence type="ECO:0000313" key="3">
    <source>
        <dbReference type="Proteomes" id="UP000238479"/>
    </source>
</evidence>
<keyword evidence="3" id="KW-1185">Reference proteome</keyword>
<name>A0A2P6QS94_ROSCH</name>
<comment type="caution">
    <text evidence="2">The sequence shown here is derived from an EMBL/GenBank/DDBJ whole genome shotgun (WGS) entry which is preliminary data.</text>
</comment>
<dbReference type="AlphaFoldDB" id="A0A2P6QS94"/>
<dbReference type="Proteomes" id="UP000238479">
    <property type="component" value="Chromosome 4"/>
</dbReference>
<reference evidence="2 3" key="1">
    <citation type="journal article" date="2018" name="Nat. Genet.">
        <title>The Rosa genome provides new insights in the design of modern roses.</title>
        <authorList>
            <person name="Bendahmane M."/>
        </authorList>
    </citation>
    <scope>NUCLEOTIDE SEQUENCE [LARGE SCALE GENOMIC DNA]</scope>
    <source>
        <strain evidence="3">cv. Old Blush</strain>
    </source>
</reference>
<protein>
    <submittedName>
        <fullName evidence="2">Uncharacterized protein</fullName>
    </submittedName>
</protein>
<gene>
    <name evidence="2" type="ORF">RchiOBHm_Chr4g0398231</name>
</gene>
<dbReference type="Gramene" id="PRQ37041">
    <property type="protein sequence ID" value="PRQ37041"/>
    <property type="gene ID" value="RchiOBHm_Chr4g0398231"/>
</dbReference>
<keyword evidence="1" id="KW-0732">Signal</keyword>
<dbReference type="EMBL" id="PDCK01000042">
    <property type="protein sequence ID" value="PRQ37041.1"/>
    <property type="molecule type" value="Genomic_DNA"/>
</dbReference>
<feature type="signal peptide" evidence="1">
    <location>
        <begin position="1"/>
        <end position="23"/>
    </location>
</feature>